<dbReference type="InterPro" id="IPR037439">
    <property type="entry name" value="Branching_enzy"/>
</dbReference>
<evidence type="ECO:0000256" key="5">
    <source>
        <dbReference type="ARBA" id="ARBA00022679"/>
    </source>
</evidence>
<dbReference type="Gene3D" id="3.20.20.80">
    <property type="entry name" value="Glycosidases"/>
    <property type="match status" value="1"/>
</dbReference>
<dbReference type="SUPFAM" id="SSF51445">
    <property type="entry name" value="(Trans)glycosidases"/>
    <property type="match status" value="1"/>
</dbReference>
<evidence type="ECO:0000256" key="2">
    <source>
        <dbReference type="ARBA" id="ARBA00009000"/>
    </source>
</evidence>
<name>A0A6A4WD33_AMPAM</name>
<comment type="catalytic activity">
    <reaction evidence="1">
        <text>Transfers a segment of a (1-&gt;4)-alpha-D-glucan chain to a primary hydroxy group in a similar glucan chain.</text>
        <dbReference type="EC" id="2.4.1.18"/>
    </reaction>
</comment>
<dbReference type="Pfam" id="PF02806">
    <property type="entry name" value="Alpha-amylase_C"/>
    <property type="match status" value="1"/>
</dbReference>
<dbReference type="EMBL" id="VIIS01001134">
    <property type="protein sequence ID" value="KAF0301684.1"/>
    <property type="molecule type" value="Genomic_DNA"/>
</dbReference>
<dbReference type="OrthoDB" id="196493at2759"/>
<dbReference type="PIRSF" id="PIRSF000463">
    <property type="entry name" value="GlgB"/>
    <property type="match status" value="1"/>
</dbReference>
<dbReference type="EC" id="2.4.1.18" evidence="3"/>
<keyword evidence="10" id="KW-1185">Reference proteome</keyword>
<comment type="pathway">
    <text evidence="6">Glycan biosynthesis.</text>
</comment>
<dbReference type="PANTHER" id="PTHR43651:SF3">
    <property type="entry name" value="1,4-ALPHA-GLUCAN-BRANCHING ENZYME"/>
    <property type="match status" value="1"/>
</dbReference>
<accession>A0A6A4WD33</accession>
<dbReference type="SUPFAM" id="SSF51011">
    <property type="entry name" value="Glycosyl hydrolase domain"/>
    <property type="match status" value="1"/>
</dbReference>
<evidence type="ECO:0000256" key="3">
    <source>
        <dbReference type="ARBA" id="ARBA00012541"/>
    </source>
</evidence>
<dbReference type="GO" id="GO:0043169">
    <property type="term" value="F:cation binding"/>
    <property type="evidence" value="ECO:0007669"/>
    <property type="project" value="InterPro"/>
</dbReference>
<dbReference type="GO" id="GO:0005737">
    <property type="term" value="C:cytoplasm"/>
    <property type="evidence" value="ECO:0007669"/>
    <property type="project" value="TreeGrafter"/>
</dbReference>
<dbReference type="GO" id="GO:0004553">
    <property type="term" value="F:hydrolase activity, hydrolyzing O-glycosyl compounds"/>
    <property type="evidence" value="ECO:0007669"/>
    <property type="project" value="InterPro"/>
</dbReference>
<dbReference type="InterPro" id="IPR013780">
    <property type="entry name" value="Glyco_hydro_b"/>
</dbReference>
<dbReference type="FunFam" id="3.20.20.80:FF:000001">
    <property type="entry name" value="1,4-alpha-glucan branching enzyme"/>
    <property type="match status" value="1"/>
</dbReference>
<dbReference type="InterPro" id="IPR013783">
    <property type="entry name" value="Ig-like_fold"/>
</dbReference>
<dbReference type="SUPFAM" id="SSF81296">
    <property type="entry name" value="E set domains"/>
    <property type="match status" value="1"/>
</dbReference>
<dbReference type="InterPro" id="IPR004193">
    <property type="entry name" value="Glyco_hydro_13_N"/>
</dbReference>
<dbReference type="InterPro" id="IPR017853">
    <property type="entry name" value="GH"/>
</dbReference>
<comment type="caution">
    <text evidence="9">The sequence shown here is derived from an EMBL/GenBank/DDBJ whole genome shotgun (WGS) entry which is preliminary data.</text>
</comment>
<dbReference type="Pfam" id="PF02922">
    <property type="entry name" value="CBM_48"/>
    <property type="match status" value="1"/>
</dbReference>
<comment type="similarity">
    <text evidence="2">Belongs to the glycosyl hydrolase 13 family. GlgB subfamily.</text>
</comment>
<evidence type="ECO:0000259" key="8">
    <source>
        <dbReference type="SMART" id="SM00642"/>
    </source>
</evidence>
<dbReference type="PANTHER" id="PTHR43651">
    <property type="entry name" value="1,4-ALPHA-GLUCAN-BRANCHING ENZYME"/>
    <property type="match status" value="1"/>
</dbReference>
<evidence type="ECO:0000313" key="9">
    <source>
        <dbReference type="EMBL" id="KAF0301684.1"/>
    </source>
</evidence>
<keyword evidence="5" id="KW-0808">Transferase</keyword>
<evidence type="ECO:0000256" key="4">
    <source>
        <dbReference type="ARBA" id="ARBA00022676"/>
    </source>
</evidence>
<keyword evidence="4" id="KW-0328">Glycosyltransferase</keyword>
<evidence type="ECO:0000313" key="10">
    <source>
        <dbReference type="Proteomes" id="UP000440578"/>
    </source>
</evidence>
<dbReference type="Pfam" id="PF00128">
    <property type="entry name" value="Alpha-amylase"/>
    <property type="match status" value="1"/>
</dbReference>
<dbReference type="InterPro" id="IPR006048">
    <property type="entry name" value="A-amylase/branching_C"/>
</dbReference>
<evidence type="ECO:0000256" key="6">
    <source>
        <dbReference type="ARBA" id="ARBA00060592"/>
    </source>
</evidence>
<evidence type="ECO:0000256" key="1">
    <source>
        <dbReference type="ARBA" id="ARBA00000826"/>
    </source>
</evidence>
<feature type="active site" description="Nucleophile" evidence="7">
    <location>
        <position position="346"/>
    </location>
</feature>
<organism evidence="9 10">
    <name type="scientific">Amphibalanus amphitrite</name>
    <name type="common">Striped barnacle</name>
    <name type="synonym">Balanus amphitrite</name>
    <dbReference type="NCBI Taxonomy" id="1232801"/>
    <lineage>
        <taxon>Eukaryota</taxon>
        <taxon>Metazoa</taxon>
        <taxon>Ecdysozoa</taxon>
        <taxon>Arthropoda</taxon>
        <taxon>Crustacea</taxon>
        <taxon>Multicrustacea</taxon>
        <taxon>Cirripedia</taxon>
        <taxon>Thoracica</taxon>
        <taxon>Thoracicalcarea</taxon>
        <taxon>Balanomorpha</taxon>
        <taxon>Balanoidea</taxon>
        <taxon>Balanidae</taxon>
        <taxon>Amphibalaninae</taxon>
        <taxon>Amphibalanus</taxon>
    </lineage>
</organism>
<dbReference type="AlphaFoldDB" id="A0A6A4WD33"/>
<proteinExistence type="inferred from homology"/>
<feature type="domain" description="Glycosyl hydrolase family 13 catalytic" evidence="8">
    <location>
        <begin position="208"/>
        <end position="580"/>
    </location>
</feature>
<protein>
    <recommendedName>
        <fullName evidence="3">1,4-alpha-glucan branching enzyme</fullName>
        <ecNumber evidence="3">2.4.1.18</ecNumber>
    </recommendedName>
</protein>
<sequence>MSQDRGDDVMSPPQLNVLLERDPYLKPFEKEIRRRYGEFTKLLHSINEHEGGLDHFSRGYERFGLHVQPDGSISCLEWCPAAEALYLKGEFNNWQLAEFQRQPFGKWQLILPGRAGQPPISHLSQVKLVVKTKDGQFVDRLSPWATYVKPPPTKDQGIAYNQHFWNPPASERYQFKHCRPRRPASLRIYECHVGIATPEGRVGQYGEFARDVLPRIAKLGYNAIQLMAIMEHVYYASFGYQVTSFFAASSRYGTPEELKQLIDAAHALGIYVLLDVVHSHASKNVLDGLNEFDGTDSCYFHGGARGVHSLWDSRLFNYSSWEVLRFLLSNLRWYMEEYQFDGFRFDGVTSMLYHSRGIAQGFSGDYSEYFGLGTDTESLVYLMLANHMTHTLYPESTTVAEDVSGMPALCCPVEMGGTGFDYRLGMAIPDKWIEMLKEYSDENWNIGNLVHTLTNRRWLEKTIAYAESHDQALVGDKTIAFWLMDKEMYTHMSTLSPPSLVIDRGIQLHKMIRLLTHSLGGEAYLNFSGNEFGHPEWLDFPRIGNNDSYHYARRQYNLVDDQLLRYRMLNDFDAAMNHLEEKYGWLHSDPFSTGRVTDPTDLHWPVYAQAYVSCKHEDDKVIVHDRAGLVFAFNFHASKSFTGYKVGVDQPGCYRVVLDTDREEFGGHNRVDPEAKYHTMNEGFNGRRYSMLVYLPSRAALVYARCD</sequence>
<reference evidence="9 10" key="1">
    <citation type="submission" date="2019-07" db="EMBL/GenBank/DDBJ databases">
        <title>Draft genome assembly of a fouling barnacle, Amphibalanus amphitrite (Darwin, 1854): The first reference genome for Thecostraca.</title>
        <authorList>
            <person name="Kim W."/>
        </authorList>
    </citation>
    <scope>NUCLEOTIDE SEQUENCE [LARGE SCALE GENOMIC DNA]</scope>
    <source>
        <strain evidence="9">SNU_AA5</strain>
        <tissue evidence="9">Soma without cirri and trophi</tissue>
    </source>
</reference>
<feature type="active site" description="Proton donor" evidence="7">
    <location>
        <position position="401"/>
    </location>
</feature>
<dbReference type="Gene3D" id="2.60.40.10">
    <property type="entry name" value="Immunoglobulins"/>
    <property type="match status" value="1"/>
</dbReference>
<dbReference type="Gene3D" id="2.60.40.1180">
    <property type="entry name" value="Golgi alpha-mannosidase II"/>
    <property type="match status" value="1"/>
</dbReference>
<dbReference type="Proteomes" id="UP000440578">
    <property type="component" value="Unassembled WGS sequence"/>
</dbReference>
<dbReference type="GO" id="GO:0003844">
    <property type="term" value="F:1,4-alpha-glucan branching enzyme activity"/>
    <property type="evidence" value="ECO:0007669"/>
    <property type="project" value="UniProtKB-EC"/>
</dbReference>
<dbReference type="InterPro" id="IPR006047">
    <property type="entry name" value="GH13_cat_dom"/>
</dbReference>
<dbReference type="GO" id="GO:0005978">
    <property type="term" value="P:glycogen biosynthetic process"/>
    <property type="evidence" value="ECO:0007669"/>
    <property type="project" value="InterPro"/>
</dbReference>
<evidence type="ECO:0000256" key="7">
    <source>
        <dbReference type="PIRSR" id="PIRSR000463-1"/>
    </source>
</evidence>
<dbReference type="SMART" id="SM00642">
    <property type="entry name" value="Aamy"/>
    <property type="match status" value="1"/>
</dbReference>
<dbReference type="InterPro" id="IPR014756">
    <property type="entry name" value="Ig_E-set"/>
</dbReference>
<dbReference type="CDD" id="cd11321">
    <property type="entry name" value="AmyAc_bac_euk_BE"/>
    <property type="match status" value="1"/>
</dbReference>
<dbReference type="FunFam" id="2.60.40.1180:FF:000003">
    <property type="entry name" value="1,4-alpha-glucan-branching enzyme, chloroplastic/amyloplastic"/>
    <property type="match status" value="1"/>
</dbReference>
<dbReference type="CDD" id="cd02854">
    <property type="entry name" value="E_set_GBE_euk_N"/>
    <property type="match status" value="1"/>
</dbReference>
<gene>
    <name evidence="9" type="primary">Gbe1</name>
    <name evidence="9" type="ORF">FJT64_026057</name>
</gene>